<dbReference type="RefSeq" id="XP_007318919.1">
    <property type="nucleotide sequence ID" value="XM_007318857.1"/>
</dbReference>
<organism evidence="5">
    <name type="scientific">Serpula lacrymans var. lacrymans (strain S7.9)</name>
    <name type="common">Dry rot fungus</name>
    <dbReference type="NCBI Taxonomy" id="578457"/>
    <lineage>
        <taxon>Eukaryota</taxon>
        <taxon>Fungi</taxon>
        <taxon>Dikarya</taxon>
        <taxon>Basidiomycota</taxon>
        <taxon>Agaricomycotina</taxon>
        <taxon>Agaricomycetes</taxon>
        <taxon>Agaricomycetidae</taxon>
        <taxon>Boletales</taxon>
        <taxon>Coniophorineae</taxon>
        <taxon>Serpulaceae</taxon>
        <taxon>Serpula</taxon>
    </lineage>
</organism>
<keyword evidence="3" id="KW-0812">Transmembrane</keyword>
<dbReference type="AlphaFoldDB" id="F8NVW6"/>
<feature type="compositionally biased region" description="Low complexity" evidence="2">
    <location>
        <begin position="654"/>
        <end position="663"/>
    </location>
</feature>
<feature type="region of interest" description="Disordered" evidence="2">
    <location>
        <begin position="73"/>
        <end position="216"/>
    </location>
</feature>
<dbReference type="KEGG" id="sla:SERLADRAFT_438500"/>
<feature type="compositionally biased region" description="Low complexity" evidence="2">
    <location>
        <begin position="80"/>
        <end position="96"/>
    </location>
</feature>
<dbReference type="Proteomes" id="UP000008064">
    <property type="component" value="Unassembled WGS sequence"/>
</dbReference>
<accession>F8NVW6</accession>
<feature type="transmembrane region" description="Helical" evidence="3">
    <location>
        <begin position="737"/>
        <end position="757"/>
    </location>
</feature>
<dbReference type="OrthoDB" id="2425321at2759"/>
<reference evidence="5" key="1">
    <citation type="journal article" date="2011" name="Science">
        <title>The plant cell wall-decomposing machinery underlies the functional diversity of forest fungi.</title>
        <authorList>
            <person name="Eastwood D.C."/>
            <person name="Floudas D."/>
            <person name="Binder M."/>
            <person name="Majcherczyk A."/>
            <person name="Schneider P."/>
            <person name="Aerts A."/>
            <person name="Asiegbu F.O."/>
            <person name="Baker S.E."/>
            <person name="Barry K."/>
            <person name="Bendiksby M."/>
            <person name="Blumentritt M."/>
            <person name="Coutinho P.M."/>
            <person name="Cullen D."/>
            <person name="de Vries R.P."/>
            <person name="Gathman A."/>
            <person name="Goodell B."/>
            <person name="Henrissat B."/>
            <person name="Ihrmark K."/>
            <person name="Kauserud H."/>
            <person name="Kohler A."/>
            <person name="LaButti K."/>
            <person name="Lapidus A."/>
            <person name="Lavin J.L."/>
            <person name="Lee Y.-H."/>
            <person name="Lindquist E."/>
            <person name="Lilly W."/>
            <person name="Lucas S."/>
            <person name="Morin E."/>
            <person name="Murat C."/>
            <person name="Oguiza J.A."/>
            <person name="Park J."/>
            <person name="Pisabarro A.G."/>
            <person name="Riley R."/>
            <person name="Rosling A."/>
            <person name="Salamov A."/>
            <person name="Schmidt O."/>
            <person name="Schmutz J."/>
            <person name="Skrede I."/>
            <person name="Stenlid J."/>
            <person name="Wiebenga A."/>
            <person name="Xie X."/>
            <person name="Kuees U."/>
            <person name="Hibbett D.S."/>
            <person name="Hoffmeister D."/>
            <person name="Hoegberg N."/>
            <person name="Martin F."/>
            <person name="Grigoriev I.V."/>
            <person name="Watkinson S.C."/>
        </authorList>
    </citation>
    <scope>NUCLEOTIDE SEQUENCE [LARGE SCALE GENOMIC DNA]</scope>
    <source>
        <strain evidence="5">S7.9</strain>
    </source>
</reference>
<feature type="compositionally biased region" description="Polar residues" evidence="2">
    <location>
        <begin position="436"/>
        <end position="447"/>
    </location>
</feature>
<evidence type="ECO:0000256" key="3">
    <source>
        <dbReference type="SAM" id="Phobius"/>
    </source>
</evidence>
<protein>
    <submittedName>
        <fullName evidence="4">Uncharacterized protein</fullName>
    </submittedName>
</protein>
<feature type="compositionally biased region" description="Basic residues" evidence="2">
    <location>
        <begin position="715"/>
        <end position="726"/>
    </location>
</feature>
<evidence type="ECO:0000256" key="1">
    <source>
        <dbReference type="SAM" id="Coils"/>
    </source>
</evidence>
<gene>
    <name evidence="4" type="ORF">SERLADRAFT_438500</name>
</gene>
<dbReference type="GeneID" id="18815030"/>
<evidence type="ECO:0000256" key="2">
    <source>
        <dbReference type="SAM" id="MobiDB-lite"/>
    </source>
</evidence>
<keyword evidence="1" id="KW-0175">Coiled coil</keyword>
<feature type="region of interest" description="Disordered" evidence="2">
    <location>
        <begin position="649"/>
        <end position="670"/>
    </location>
</feature>
<keyword evidence="3" id="KW-1133">Transmembrane helix</keyword>
<feature type="region of interest" description="Disordered" evidence="2">
    <location>
        <begin position="708"/>
        <end position="731"/>
    </location>
</feature>
<feature type="coiled-coil region" evidence="1">
    <location>
        <begin position="619"/>
        <end position="646"/>
    </location>
</feature>
<dbReference type="HOGENOM" id="CLU_020694_0_0_1"/>
<feature type="compositionally biased region" description="Polar residues" evidence="2">
    <location>
        <begin position="160"/>
        <end position="170"/>
    </location>
</feature>
<keyword evidence="3" id="KW-0472">Membrane</keyword>
<proteinExistence type="predicted"/>
<evidence type="ECO:0000313" key="4">
    <source>
        <dbReference type="EMBL" id="EGO24900.1"/>
    </source>
</evidence>
<name>F8NVW6_SERL9</name>
<feature type="region of interest" description="Disordered" evidence="2">
    <location>
        <begin position="503"/>
        <end position="531"/>
    </location>
</feature>
<feature type="compositionally biased region" description="Low complexity" evidence="2">
    <location>
        <begin position="113"/>
        <end position="123"/>
    </location>
</feature>
<feature type="compositionally biased region" description="Basic and acidic residues" evidence="2">
    <location>
        <begin position="503"/>
        <end position="519"/>
    </location>
</feature>
<feature type="region of interest" description="Disordered" evidence="2">
    <location>
        <begin position="417"/>
        <end position="489"/>
    </location>
</feature>
<feature type="compositionally biased region" description="Low complexity" evidence="2">
    <location>
        <begin position="183"/>
        <end position="203"/>
    </location>
</feature>
<evidence type="ECO:0000313" key="5">
    <source>
        <dbReference type="Proteomes" id="UP000008064"/>
    </source>
</evidence>
<feature type="compositionally biased region" description="Low complexity" evidence="2">
    <location>
        <begin position="417"/>
        <end position="427"/>
    </location>
</feature>
<sequence>MSLSQPLRKDGQYTQNETCDGLSETRIFILRNPKEASVDDRDQLDILGNRTTTFLLARRCRHRCARHRFSSRSPFSTMDSVTTTASPSTSLPSFSSKQELRPNPHPYAIKTTSSALLSRSNSSPHAPQPVRHHYVPLSPTRPKANESNGNPDGRRHRYSKSLSSDFSFPTGNNSPAPLPAPPSIRSSSPTRSSWTNTTTWAAGGPTGDAFSAAGIEGDDLPSNPKLWSPTQLSAYLITALRASAVSDSDAVVQDPDFDATNDTAGEAGDTGISPTDASEIAAFVRDQKVTGRVFLRFTEVDLERCAAVSNCPSQISTEKTLTYFSNRSFDIPQKWRSALLISSRHLRQNVLRGRIWVDSSSPQNTLPFSSELYNSSTSSVDLSAPPAPTTRQQRDLARIRRKAGRVRGMVESWERSSVSSCGSVSGSDAEEEIESSRVTASPFNDSSDLPAPDSFLSQDEKPNHAAVIADEPSIEDLLRSPPSNDSDIKGARAWEADVGMGDTVKRVDGSQSPHKKELSFGRGSGKGKGTGDRRIVTAIFRGPNPNAVSEEVNTPSDVMFSALESTSRSNAQTIEPDSLPSYSDIATLDATAAEARDSKPDEHQISALATEINTTRGLIDDFRTRLEAVERQIQDLETQSAKREEALRLEAEASKQSSSSEQQVQTDSLPSPPTGIEAFFSLCRPTALIARALSYVYPLPHPAILSAPRSDSRSRSLHRSSSRRHRGYTEPSTVSALPSYVLFVSLGVCAVVLRVVLKRIGAKRVLKS</sequence>
<dbReference type="EMBL" id="GL945434">
    <property type="protein sequence ID" value="EGO24900.1"/>
    <property type="molecule type" value="Genomic_DNA"/>
</dbReference>